<evidence type="ECO:0000313" key="3">
    <source>
        <dbReference type="Proteomes" id="UP000534207"/>
    </source>
</evidence>
<proteinExistence type="predicted"/>
<evidence type="ECO:0000256" key="1">
    <source>
        <dbReference type="SAM" id="MobiDB-lite"/>
    </source>
</evidence>
<name>A0A7K4NU97_9ARCH</name>
<accession>A0A7K4NU97</accession>
<sequence>MTEPEPEQPTVDEPGHFTPDIICPFCHQNVKQHKKGCVGKRFSKSTKDREENSKRLRELYKNR</sequence>
<feature type="compositionally biased region" description="Basic and acidic residues" evidence="1">
    <location>
        <begin position="45"/>
        <end position="63"/>
    </location>
</feature>
<reference evidence="2 3" key="1">
    <citation type="journal article" date="2019" name="Environ. Microbiol.">
        <title>Genomics insights into ecotype formation of ammonia-oxidizing archaea in the deep ocean.</title>
        <authorList>
            <person name="Wang Y."/>
            <person name="Huang J.M."/>
            <person name="Cui G.J."/>
            <person name="Nunoura T."/>
            <person name="Takaki Y."/>
            <person name="Li W.L."/>
            <person name="Li J."/>
            <person name="Gao Z.M."/>
            <person name="Takai K."/>
            <person name="Zhang A.Q."/>
            <person name="Stepanauskas R."/>
        </authorList>
    </citation>
    <scope>NUCLEOTIDE SEQUENCE [LARGE SCALE GENOMIC DNA]</scope>
    <source>
        <strain evidence="2 3">G13</strain>
    </source>
</reference>
<dbReference type="AlphaFoldDB" id="A0A7K4NU97"/>
<dbReference type="Proteomes" id="UP000534207">
    <property type="component" value="Unassembled WGS sequence"/>
</dbReference>
<evidence type="ECO:0000313" key="2">
    <source>
        <dbReference type="EMBL" id="NWK06632.1"/>
    </source>
</evidence>
<organism evidence="2 3">
    <name type="scientific">Marine Group I thaumarchaeote</name>
    <dbReference type="NCBI Taxonomy" id="2511932"/>
    <lineage>
        <taxon>Archaea</taxon>
        <taxon>Nitrososphaerota</taxon>
        <taxon>Marine Group I</taxon>
    </lineage>
</organism>
<feature type="region of interest" description="Disordered" evidence="1">
    <location>
        <begin position="43"/>
        <end position="63"/>
    </location>
</feature>
<protein>
    <submittedName>
        <fullName evidence="2">Uncharacterized protein</fullName>
    </submittedName>
</protein>
<comment type="caution">
    <text evidence="2">The sequence shown here is derived from an EMBL/GenBank/DDBJ whole genome shotgun (WGS) entry which is preliminary data.</text>
</comment>
<gene>
    <name evidence="2" type="ORF">HX827_04810</name>
</gene>
<dbReference type="EMBL" id="JACASW010000010">
    <property type="protein sequence ID" value="NWK06632.1"/>
    <property type="molecule type" value="Genomic_DNA"/>
</dbReference>